<keyword evidence="5" id="KW-0998">Cell outer membrane</keyword>
<dbReference type="EMBL" id="WXYO01000006">
    <property type="protein sequence ID" value="NAS12995.1"/>
    <property type="molecule type" value="Genomic_DNA"/>
</dbReference>
<dbReference type="InterPro" id="IPR033985">
    <property type="entry name" value="SusD-like_N"/>
</dbReference>
<dbReference type="InterPro" id="IPR012944">
    <property type="entry name" value="SusD_RagB_dom"/>
</dbReference>
<dbReference type="InterPro" id="IPR011990">
    <property type="entry name" value="TPR-like_helical_dom_sf"/>
</dbReference>
<name>A0A6L9EE49_9FLAO</name>
<gene>
    <name evidence="9" type="ORF">GTQ38_13350</name>
</gene>
<evidence type="ECO:0000256" key="5">
    <source>
        <dbReference type="ARBA" id="ARBA00023237"/>
    </source>
</evidence>
<evidence type="ECO:0000256" key="1">
    <source>
        <dbReference type="ARBA" id="ARBA00004442"/>
    </source>
</evidence>
<dbReference type="Proteomes" id="UP000475249">
    <property type="component" value="Unassembled WGS sequence"/>
</dbReference>
<feature type="domain" description="RagB/SusD" evidence="7">
    <location>
        <begin position="264"/>
        <end position="557"/>
    </location>
</feature>
<feature type="signal peptide" evidence="6">
    <location>
        <begin position="1"/>
        <end position="24"/>
    </location>
</feature>
<evidence type="ECO:0000259" key="7">
    <source>
        <dbReference type="Pfam" id="PF07980"/>
    </source>
</evidence>
<keyword evidence="3 6" id="KW-0732">Signal</keyword>
<dbReference type="Gene3D" id="1.25.40.390">
    <property type="match status" value="1"/>
</dbReference>
<dbReference type="Pfam" id="PF07980">
    <property type="entry name" value="SusD_RagB"/>
    <property type="match status" value="1"/>
</dbReference>
<keyword evidence="10" id="KW-1185">Reference proteome</keyword>
<proteinExistence type="inferred from homology"/>
<dbReference type="Pfam" id="PF14322">
    <property type="entry name" value="SusD-like_3"/>
    <property type="match status" value="1"/>
</dbReference>
<comment type="subcellular location">
    <subcellularLocation>
        <location evidence="1">Cell outer membrane</location>
    </subcellularLocation>
</comment>
<reference evidence="9 10" key="1">
    <citation type="submission" date="2020-01" db="EMBL/GenBank/DDBJ databases">
        <title>Bacteria diversity of Porities sp.</title>
        <authorList>
            <person name="Wang G."/>
        </authorList>
    </citation>
    <scope>NUCLEOTIDE SEQUENCE [LARGE SCALE GENOMIC DNA]</scope>
    <source>
        <strain evidence="9 10">R33</strain>
    </source>
</reference>
<evidence type="ECO:0000259" key="8">
    <source>
        <dbReference type="Pfam" id="PF14322"/>
    </source>
</evidence>
<evidence type="ECO:0000256" key="2">
    <source>
        <dbReference type="ARBA" id="ARBA00006275"/>
    </source>
</evidence>
<comment type="caution">
    <text evidence="9">The sequence shown here is derived from an EMBL/GenBank/DDBJ whole genome shotgun (WGS) entry which is preliminary data.</text>
</comment>
<accession>A0A6L9EE49</accession>
<organism evidence="9 10">
    <name type="scientific">Poritiphilus flavus</name>
    <dbReference type="NCBI Taxonomy" id="2697053"/>
    <lineage>
        <taxon>Bacteria</taxon>
        <taxon>Pseudomonadati</taxon>
        <taxon>Bacteroidota</taxon>
        <taxon>Flavobacteriia</taxon>
        <taxon>Flavobacteriales</taxon>
        <taxon>Flavobacteriaceae</taxon>
        <taxon>Poritiphilus</taxon>
    </lineage>
</organism>
<comment type="similarity">
    <text evidence="2">Belongs to the SusD family.</text>
</comment>
<protein>
    <submittedName>
        <fullName evidence="9">RagB/SusD family nutrient uptake outer membrane protein</fullName>
    </submittedName>
</protein>
<dbReference type="GO" id="GO:0009279">
    <property type="term" value="C:cell outer membrane"/>
    <property type="evidence" value="ECO:0007669"/>
    <property type="project" value="UniProtKB-SubCell"/>
</dbReference>
<dbReference type="AlphaFoldDB" id="A0A6L9EE49"/>
<evidence type="ECO:0000256" key="4">
    <source>
        <dbReference type="ARBA" id="ARBA00023136"/>
    </source>
</evidence>
<dbReference type="SUPFAM" id="SSF48452">
    <property type="entry name" value="TPR-like"/>
    <property type="match status" value="1"/>
</dbReference>
<keyword evidence="4" id="KW-0472">Membrane</keyword>
<dbReference type="PROSITE" id="PS51257">
    <property type="entry name" value="PROKAR_LIPOPROTEIN"/>
    <property type="match status" value="1"/>
</dbReference>
<feature type="chain" id="PRO_5027055659" evidence="6">
    <location>
        <begin position="25"/>
        <end position="557"/>
    </location>
</feature>
<evidence type="ECO:0000313" key="10">
    <source>
        <dbReference type="Proteomes" id="UP000475249"/>
    </source>
</evidence>
<evidence type="ECO:0000256" key="6">
    <source>
        <dbReference type="SAM" id="SignalP"/>
    </source>
</evidence>
<evidence type="ECO:0000313" key="9">
    <source>
        <dbReference type="EMBL" id="NAS12995.1"/>
    </source>
</evidence>
<sequence>MKFTRKIKYLVSSLLCLLTVAACNDYIEEDIFSDITSENFIDQETADQLVVGVYSALRAAYRDYTFKFSGTDIFASQGEIFSFSPENDYFNLNASIGVSVWANNYSIIGKANTVINRYENQIAWSESNLPQRDYGIAQAKALRALAYFNLVQQYGGVVLETEEAQSIRVDYERSSEEATYALIISDLEDAIPDLLENPDIGRFSQRAAQHLLAEVYLTRAYTSFADSNDFQTAASLAESAIGSYDIRSQSFAEVFDINNQVNDEVLFAVQWGSSGLAEDKNNNKHSIFMNQVFQYPGIERTTTLYGVSSGGGMPTPFFYSLFAEDDMREEATIHRVLFADSEELYDADGDGPLPSDFIAVGDTVVYYPKTALDATELADQLNRHYVYQPDQYLFGLPDNIPGATYQYSSNILRTNFPIFKKFDDIDFNETEEGARDTFVFRVAGTHLLAAEAHLGAGNAAQALFHINRVRERATGVPNQLIIVDIDEILDERARELAGEANRWAVLKRTGKLEERINLYNPQVVDHGAFDPLIHLLRPIPESELQLSDGSLQQNPGY</sequence>
<evidence type="ECO:0000256" key="3">
    <source>
        <dbReference type="ARBA" id="ARBA00022729"/>
    </source>
</evidence>
<feature type="domain" description="SusD-like N-terminal" evidence="8">
    <location>
        <begin position="33"/>
        <end position="217"/>
    </location>
</feature>
<dbReference type="RefSeq" id="WP_161436041.1">
    <property type="nucleotide sequence ID" value="NZ_WXYO01000006.1"/>
</dbReference>